<dbReference type="GO" id="GO:0016757">
    <property type="term" value="F:glycosyltransferase activity"/>
    <property type="evidence" value="ECO:0007669"/>
    <property type="project" value="UniProtKB-KW"/>
</dbReference>
<feature type="transmembrane region" description="Helical" evidence="4">
    <location>
        <begin position="328"/>
        <end position="346"/>
    </location>
</feature>
<keyword evidence="4" id="KW-0472">Membrane</keyword>
<dbReference type="RefSeq" id="WP_157568695.1">
    <property type="nucleotide sequence ID" value="NZ_WPIK01000015.1"/>
</dbReference>
<evidence type="ECO:0000256" key="1">
    <source>
        <dbReference type="ARBA" id="ARBA00006739"/>
    </source>
</evidence>
<evidence type="ECO:0000313" key="6">
    <source>
        <dbReference type="Proteomes" id="UP000462014"/>
    </source>
</evidence>
<dbReference type="Gene3D" id="3.90.550.10">
    <property type="entry name" value="Spore Coat Polysaccharide Biosynthesis Protein SpsA, Chain A"/>
    <property type="match status" value="1"/>
</dbReference>
<keyword evidence="3 5" id="KW-0808">Transferase</keyword>
<organism evidence="5 6">
    <name type="scientific">Mucilaginibacter arboris</name>
    <dbReference type="NCBI Taxonomy" id="2682090"/>
    <lineage>
        <taxon>Bacteria</taxon>
        <taxon>Pseudomonadati</taxon>
        <taxon>Bacteroidota</taxon>
        <taxon>Sphingobacteriia</taxon>
        <taxon>Sphingobacteriales</taxon>
        <taxon>Sphingobacteriaceae</taxon>
        <taxon>Mucilaginibacter</taxon>
    </lineage>
</organism>
<dbReference type="Proteomes" id="UP000462014">
    <property type="component" value="Unassembled WGS sequence"/>
</dbReference>
<keyword evidence="4" id="KW-0812">Transmembrane</keyword>
<comment type="similarity">
    <text evidence="1">Belongs to the glycosyltransferase 2 family.</text>
</comment>
<accession>A0A7K1T0Y9</accession>
<keyword evidence="4" id="KW-1133">Transmembrane helix</keyword>
<reference evidence="5 6" key="1">
    <citation type="submission" date="2019-12" db="EMBL/GenBank/DDBJ databases">
        <title>Mucilaginibacter sp. HMF7410 genome sequencing and assembly.</title>
        <authorList>
            <person name="Kang H."/>
            <person name="Cha I."/>
            <person name="Kim H."/>
            <person name="Joh K."/>
        </authorList>
    </citation>
    <scope>NUCLEOTIDE SEQUENCE [LARGE SCALE GENOMIC DNA]</scope>
    <source>
        <strain evidence="5 6">HMF7410</strain>
    </source>
</reference>
<dbReference type="SUPFAM" id="SSF53448">
    <property type="entry name" value="Nucleotide-diphospho-sugar transferases"/>
    <property type="match status" value="1"/>
</dbReference>
<feature type="transmembrane region" description="Helical" evidence="4">
    <location>
        <begin position="6"/>
        <end position="31"/>
    </location>
</feature>
<sequence length="401" mass="46455">MYIRILIFIWQAVQLAIGYNLVFPLLLYFLYPAARNKFRLNKVWNRVTEADYGIIVTAYQQTDALPNVIESLLKQEYTNFMIYIVADQCDISQLNFDHPQVIVLRPEKPLKSNIRSHFYAIKRFVRPHPRLTIIDSDNLAHPKYLSEMNVCFTNGYQAVQGLRAAKNLNTTYACLDAARDIYYHFYDGELLFKAGSSATLAGSGMAFTTELYRFCLENLDISGAGFDKVLQAEIVNYRLQISFAHKAIVYDEKTMHPQQLVNQRTRWIRAWFRYAGFGFKLIFRGLGNLSKNQVLFGLVLLRPPLFIFLILSGICTIANLWVHPAYTWFWLAGYASFIVSFFIALYQSKADHRIYKALYGIPKFMFYQVLSLLRISKTEGGSVATEHYYQADIKKVMQEKI</sequence>
<gene>
    <name evidence="5" type="ORF">GO621_15600</name>
</gene>
<dbReference type="AlphaFoldDB" id="A0A7K1T0Y9"/>
<keyword evidence="6" id="KW-1185">Reference proteome</keyword>
<evidence type="ECO:0000256" key="4">
    <source>
        <dbReference type="SAM" id="Phobius"/>
    </source>
</evidence>
<dbReference type="InterPro" id="IPR029044">
    <property type="entry name" value="Nucleotide-diphossugar_trans"/>
</dbReference>
<dbReference type="PANTHER" id="PTHR43630:SF1">
    <property type="entry name" value="POLY-BETA-1,6-N-ACETYL-D-GLUCOSAMINE SYNTHASE"/>
    <property type="match status" value="1"/>
</dbReference>
<evidence type="ECO:0000256" key="3">
    <source>
        <dbReference type="ARBA" id="ARBA00022679"/>
    </source>
</evidence>
<name>A0A7K1T0Y9_9SPHI</name>
<protein>
    <submittedName>
        <fullName evidence="5">Glycosyltransferase</fullName>
    </submittedName>
</protein>
<proteinExistence type="inferred from homology"/>
<evidence type="ECO:0000313" key="5">
    <source>
        <dbReference type="EMBL" id="MVN22950.1"/>
    </source>
</evidence>
<keyword evidence="2" id="KW-0328">Glycosyltransferase</keyword>
<dbReference type="PANTHER" id="PTHR43630">
    <property type="entry name" value="POLY-BETA-1,6-N-ACETYL-D-GLUCOSAMINE SYNTHASE"/>
    <property type="match status" value="1"/>
</dbReference>
<comment type="caution">
    <text evidence="5">The sequence shown here is derived from an EMBL/GenBank/DDBJ whole genome shotgun (WGS) entry which is preliminary data.</text>
</comment>
<feature type="transmembrane region" description="Helical" evidence="4">
    <location>
        <begin position="294"/>
        <end position="322"/>
    </location>
</feature>
<dbReference type="EMBL" id="WPIK01000015">
    <property type="protein sequence ID" value="MVN22950.1"/>
    <property type="molecule type" value="Genomic_DNA"/>
</dbReference>
<dbReference type="Pfam" id="PF13641">
    <property type="entry name" value="Glyco_tranf_2_3"/>
    <property type="match status" value="1"/>
</dbReference>
<evidence type="ECO:0000256" key="2">
    <source>
        <dbReference type="ARBA" id="ARBA00022676"/>
    </source>
</evidence>